<evidence type="ECO:0000256" key="1">
    <source>
        <dbReference type="SAM" id="MobiDB-lite"/>
    </source>
</evidence>
<evidence type="ECO:0000313" key="2">
    <source>
        <dbReference type="EMBL" id="KAF0901667.1"/>
    </source>
</evidence>
<dbReference type="EMBL" id="SPHZ02000008">
    <property type="protein sequence ID" value="KAF0901667.1"/>
    <property type="molecule type" value="Genomic_DNA"/>
</dbReference>
<protein>
    <submittedName>
        <fullName evidence="2">Uncharacterized protein</fullName>
    </submittedName>
</protein>
<reference evidence="2 3" key="1">
    <citation type="submission" date="2019-11" db="EMBL/GenBank/DDBJ databases">
        <title>Whole genome sequence of Oryza granulata.</title>
        <authorList>
            <person name="Li W."/>
        </authorList>
    </citation>
    <scope>NUCLEOTIDE SEQUENCE [LARGE SCALE GENOMIC DNA]</scope>
    <source>
        <strain evidence="3">cv. Menghai</strain>
        <tissue evidence="2">Leaf</tissue>
    </source>
</reference>
<dbReference type="Proteomes" id="UP000479710">
    <property type="component" value="Unassembled WGS sequence"/>
</dbReference>
<evidence type="ECO:0000313" key="3">
    <source>
        <dbReference type="Proteomes" id="UP000479710"/>
    </source>
</evidence>
<dbReference type="AlphaFoldDB" id="A0A6G1CNL1"/>
<keyword evidence="3" id="KW-1185">Reference proteome</keyword>
<gene>
    <name evidence="2" type="ORF">E2562_003617</name>
</gene>
<organism evidence="2 3">
    <name type="scientific">Oryza meyeriana var. granulata</name>
    <dbReference type="NCBI Taxonomy" id="110450"/>
    <lineage>
        <taxon>Eukaryota</taxon>
        <taxon>Viridiplantae</taxon>
        <taxon>Streptophyta</taxon>
        <taxon>Embryophyta</taxon>
        <taxon>Tracheophyta</taxon>
        <taxon>Spermatophyta</taxon>
        <taxon>Magnoliopsida</taxon>
        <taxon>Liliopsida</taxon>
        <taxon>Poales</taxon>
        <taxon>Poaceae</taxon>
        <taxon>BOP clade</taxon>
        <taxon>Oryzoideae</taxon>
        <taxon>Oryzeae</taxon>
        <taxon>Oryzinae</taxon>
        <taxon>Oryza</taxon>
        <taxon>Oryza meyeriana</taxon>
    </lineage>
</organism>
<accession>A0A6G1CNL1</accession>
<feature type="region of interest" description="Disordered" evidence="1">
    <location>
        <begin position="1"/>
        <end position="23"/>
    </location>
</feature>
<name>A0A6G1CNL1_9ORYZ</name>
<proteinExistence type="predicted"/>
<sequence length="159" mass="16985">MLAVASGDQRMAAAAPGRCGHRHDDRERVAASLPRVASCFVLAVTASAVLAGFLSVSDAGLLVASPSSSSSPARRLSNGVATERARIAGTRTPPSVERELDAARAAIRRAARRHRHGGHGGGEGSNVTSANWLRFFGDVDYARRERVYHNPAEFYRYIS</sequence>
<comment type="caution">
    <text evidence="2">The sequence shown here is derived from an EMBL/GenBank/DDBJ whole genome shotgun (WGS) entry which is preliminary data.</text>
</comment>